<keyword evidence="2" id="KW-1185">Reference proteome</keyword>
<name>A0A1I7ZY67_9BILA</name>
<evidence type="ECO:0000313" key="3">
    <source>
        <dbReference type="WBParaSite" id="L893_g30964.t1"/>
    </source>
</evidence>
<proteinExistence type="predicted"/>
<dbReference type="PANTHER" id="PTHR22989">
    <property type="entry name" value="UNCHARACTERIZED DUF13 C.ELEGANS"/>
    <property type="match status" value="1"/>
</dbReference>
<dbReference type="InterPro" id="IPR006342">
    <property type="entry name" value="FkbM_mtfrase"/>
</dbReference>
<dbReference type="AlphaFoldDB" id="A0A1I7ZY67"/>
<feature type="domain" description="Methyltransferase FkbM" evidence="1">
    <location>
        <begin position="126"/>
        <end position="285"/>
    </location>
</feature>
<organism evidence="2 3">
    <name type="scientific">Steinernema glaseri</name>
    <dbReference type="NCBI Taxonomy" id="37863"/>
    <lineage>
        <taxon>Eukaryota</taxon>
        <taxon>Metazoa</taxon>
        <taxon>Ecdysozoa</taxon>
        <taxon>Nematoda</taxon>
        <taxon>Chromadorea</taxon>
        <taxon>Rhabditida</taxon>
        <taxon>Tylenchina</taxon>
        <taxon>Panagrolaimomorpha</taxon>
        <taxon>Strongyloidoidea</taxon>
        <taxon>Steinernematidae</taxon>
        <taxon>Steinernema</taxon>
    </lineage>
</organism>
<dbReference type="Pfam" id="PF05050">
    <property type="entry name" value="Methyltransf_21"/>
    <property type="match status" value="1"/>
</dbReference>
<evidence type="ECO:0000259" key="1">
    <source>
        <dbReference type="Pfam" id="PF05050"/>
    </source>
</evidence>
<evidence type="ECO:0000313" key="2">
    <source>
        <dbReference type="Proteomes" id="UP000095287"/>
    </source>
</evidence>
<sequence>MGSARNVVIALIACILILTLYANMNYLFYDDDYAPRIISPTTEDPPSTSLSQPDLVEQPPYRDERYHLFSQCVYLAFYQIQDIEVWDVIRPVFDYCTRAIPLNTQYITEYLNNDEIKYHIDPMDVNQVTNCHIITLGIGHDVAVEIKLKGKFTQQCKFYGTDPITTLNELIYNPIGEYFPLAVGNETRFEATSVKEDPLSVAYTYRNFSHVELIEFLRDKAQIPSEQVIDQLLVDIEYAEYSIADYFFLDGRLDKAGYTICQWNIEFHFPNDEQKKEFGSFMKRISKDERYLFFNLDNTYHIRLYFVNVADQRCFDRYVKGRI</sequence>
<dbReference type="Proteomes" id="UP000095287">
    <property type="component" value="Unplaced"/>
</dbReference>
<dbReference type="PANTHER" id="PTHR22989:SF3">
    <property type="entry name" value="METHYLTRANSFERASE FKBM DOMAIN-CONTAINING PROTEIN"/>
    <property type="match status" value="1"/>
</dbReference>
<dbReference type="WBParaSite" id="L893_g30964.t1">
    <property type="protein sequence ID" value="L893_g30964.t1"/>
    <property type="gene ID" value="L893_g30964"/>
</dbReference>
<reference evidence="3" key="1">
    <citation type="submission" date="2016-11" db="UniProtKB">
        <authorList>
            <consortium name="WormBaseParasite"/>
        </authorList>
    </citation>
    <scope>IDENTIFICATION</scope>
</reference>
<accession>A0A1I7ZY67</accession>
<protein>
    <submittedName>
        <fullName evidence="3">Methyltransf_21 domain-containing protein</fullName>
    </submittedName>
</protein>